<evidence type="ECO:0000256" key="1">
    <source>
        <dbReference type="ARBA" id="ARBA00022603"/>
    </source>
</evidence>
<keyword evidence="2" id="KW-0808">Transferase</keyword>
<dbReference type="SUPFAM" id="SSF53335">
    <property type="entry name" value="S-adenosyl-L-methionine-dependent methyltransferases"/>
    <property type="match status" value="1"/>
</dbReference>
<dbReference type="PANTHER" id="PTHR45875:SF1">
    <property type="entry name" value="METHYLTRANSFERASE N6AMT1"/>
    <property type="match status" value="1"/>
</dbReference>
<dbReference type="AlphaFoldDB" id="K6VTL9"/>
<protein>
    <recommendedName>
        <fullName evidence="4">Methyltransferase small domain-containing protein</fullName>
    </recommendedName>
</protein>
<dbReference type="InterPro" id="IPR007848">
    <property type="entry name" value="Small_mtfrase_dom"/>
</dbReference>
<dbReference type="GO" id="GO:0008276">
    <property type="term" value="F:protein methyltransferase activity"/>
    <property type="evidence" value="ECO:0007669"/>
    <property type="project" value="TreeGrafter"/>
</dbReference>
<evidence type="ECO:0000313" key="5">
    <source>
        <dbReference type="EMBL" id="GAB99588.1"/>
    </source>
</evidence>
<keyword evidence="3" id="KW-0949">S-adenosyl-L-methionine</keyword>
<keyword evidence="6" id="KW-1185">Reference proteome</keyword>
<accession>K6VTL9</accession>
<dbReference type="GO" id="GO:0008757">
    <property type="term" value="F:S-adenosylmethionine-dependent methyltransferase activity"/>
    <property type="evidence" value="ECO:0007669"/>
    <property type="project" value="TreeGrafter"/>
</dbReference>
<proteinExistence type="predicted"/>
<dbReference type="Proteomes" id="UP000035058">
    <property type="component" value="Unassembled WGS sequence"/>
</dbReference>
<dbReference type="Pfam" id="PF05175">
    <property type="entry name" value="MTS"/>
    <property type="match status" value="1"/>
</dbReference>
<evidence type="ECO:0000256" key="2">
    <source>
        <dbReference type="ARBA" id="ARBA00022679"/>
    </source>
</evidence>
<evidence type="ECO:0000313" key="6">
    <source>
        <dbReference type="Proteomes" id="UP000035058"/>
    </source>
</evidence>
<dbReference type="InterPro" id="IPR029063">
    <property type="entry name" value="SAM-dependent_MTases_sf"/>
</dbReference>
<dbReference type="EMBL" id="BAHE01000010">
    <property type="protein sequence ID" value="GAB99588.1"/>
    <property type="molecule type" value="Genomic_DNA"/>
</dbReference>
<name>K6VTL9_9ACTN</name>
<sequence length="262" mass="27340">MRNGNDALVTLTSASPATPRATTAASGIATVGEVYLPQQDTELLIDMVRSLGVDGKNVLDLCTGSGAIAIAAARRGAAEVTAVDASADAVAYARRASLTAGVSVTVQHGDLTRHVGQYDVVTCNPPYVPTPPVDDPRYHPAGPSHAWDAGLDGRAVLDLLCEHVPTLLRPGGAFLLVHSEFADEEASLRALRTGGLHAEVVSERFIPFGPVMTARAEWLEERGLLERGCRVERLVGIAAVAPGGEKVDGKPAPGHTADTEQS</sequence>
<evidence type="ECO:0000259" key="4">
    <source>
        <dbReference type="Pfam" id="PF05175"/>
    </source>
</evidence>
<dbReference type="InterPro" id="IPR004557">
    <property type="entry name" value="PrmC-related"/>
</dbReference>
<dbReference type="InterPro" id="IPR052190">
    <property type="entry name" value="Euk-Arch_PrmC-MTase"/>
</dbReference>
<dbReference type="GO" id="GO:0032259">
    <property type="term" value="P:methylation"/>
    <property type="evidence" value="ECO:0007669"/>
    <property type="project" value="UniProtKB-KW"/>
</dbReference>
<evidence type="ECO:0000256" key="3">
    <source>
        <dbReference type="ARBA" id="ARBA00022691"/>
    </source>
</evidence>
<keyword evidence="1" id="KW-0489">Methyltransferase</keyword>
<dbReference type="PRINTS" id="PR00507">
    <property type="entry name" value="N12N6MTFRASE"/>
</dbReference>
<dbReference type="GO" id="GO:0035657">
    <property type="term" value="C:eRF1 methyltransferase complex"/>
    <property type="evidence" value="ECO:0007669"/>
    <property type="project" value="TreeGrafter"/>
</dbReference>
<organism evidence="5 6">
    <name type="scientific">Gordonia namibiensis NBRC 108229</name>
    <dbReference type="NCBI Taxonomy" id="1208314"/>
    <lineage>
        <taxon>Bacteria</taxon>
        <taxon>Bacillati</taxon>
        <taxon>Actinomycetota</taxon>
        <taxon>Actinomycetes</taxon>
        <taxon>Mycobacteriales</taxon>
        <taxon>Gordoniaceae</taxon>
        <taxon>Gordonia</taxon>
    </lineage>
</organism>
<gene>
    <name evidence="5" type="ORF">GONAM_10_00590</name>
</gene>
<dbReference type="NCBIfam" id="TIGR00537">
    <property type="entry name" value="hemK_rel_arch"/>
    <property type="match status" value="1"/>
</dbReference>
<reference evidence="5 6" key="1">
    <citation type="submission" date="2012-08" db="EMBL/GenBank/DDBJ databases">
        <title>Whole genome shotgun sequence of Gordonia namibiensis NBRC 108229.</title>
        <authorList>
            <person name="Isaki-Nakamura S."/>
            <person name="Hosoyama A."/>
            <person name="Tsuchikane K."/>
            <person name="Katsumata H."/>
            <person name="Baba S."/>
            <person name="Yamazaki S."/>
            <person name="Fujita N."/>
        </authorList>
    </citation>
    <scope>NUCLEOTIDE SEQUENCE [LARGE SCALE GENOMIC DNA]</scope>
    <source>
        <strain evidence="5 6">NBRC 108229</strain>
    </source>
</reference>
<feature type="domain" description="Methyltransferase small" evidence="4">
    <location>
        <begin position="41"/>
        <end position="127"/>
    </location>
</feature>
<dbReference type="Gene3D" id="3.40.50.150">
    <property type="entry name" value="Vaccinia Virus protein VP39"/>
    <property type="match status" value="1"/>
</dbReference>
<comment type="caution">
    <text evidence="5">The sequence shown here is derived from an EMBL/GenBank/DDBJ whole genome shotgun (WGS) entry which is preliminary data.</text>
</comment>
<dbReference type="PANTHER" id="PTHR45875">
    <property type="entry name" value="METHYLTRANSFERASE N6AMT1"/>
    <property type="match status" value="1"/>
</dbReference>